<dbReference type="PIRSF" id="PIRSF000194">
    <property type="entry name" value="DHFR"/>
    <property type="match status" value="1"/>
</dbReference>
<dbReference type="InterPro" id="IPR024072">
    <property type="entry name" value="DHFR-like_dom_sf"/>
</dbReference>
<evidence type="ECO:0000256" key="6">
    <source>
        <dbReference type="ARBA" id="ARBA00023002"/>
    </source>
</evidence>
<evidence type="ECO:0000256" key="3">
    <source>
        <dbReference type="ARBA" id="ARBA00012856"/>
    </source>
</evidence>
<dbReference type="Pfam" id="PF00186">
    <property type="entry name" value="DHFR_1"/>
    <property type="match status" value="1"/>
</dbReference>
<dbReference type="Proteomes" id="UP001611263">
    <property type="component" value="Unassembled WGS sequence"/>
</dbReference>
<evidence type="ECO:0000313" key="9">
    <source>
        <dbReference type="Proteomes" id="UP001611263"/>
    </source>
</evidence>
<keyword evidence="6 8" id="KW-0560">Oxidoreductase</keyword>
<sequence length="152" mass="17048">MTLIAAVARNGVIGRDGDLAWRDREDLQRVKRLTMGKTLIMGRRTFESIGRPLPGRTTIVVTRRHAWSRDGVTVAGSIDEAITAADSEEIICFGGGEIYAQLINEADRLEITEIETGLDGDVHFPPIDPGRWQETERIHRDGYSWVTYLRPS</sequence>
<protein>
    <recommendedName>
        <fullName evidence="3">dihydrofolate reductase</fullName>
        <ecNumber evidence="3">1.5.1.3</ecNumber>
    </recommendedName>
</protein>
<dbReference type="GeneID" id="93505582"/>
<evidence type="ECO:0000256" key="2">
    <source>
        <dbReference type="ARBA" id="ARBA00009539"/>
    </source>
</evidence>
<evidence type="ECO:0000259" key="7">
    <source>
        <dbReference type="PROSITE" id="PS51330"/>
    </source>
</evidence>
<dbReference type="PANTHER" id="PTHR48069">
    <property type="entry name" value="DIHYDROFOLATE REDUCTASE"/>
    <property type="match status" value="1"/>
</dbReference>
<dbReference type="PANTHER" id="PTHR48069:SF3">
    <property type="entry name" value="DIHYDROFOLATE REDUCTASE"/>
    <property type="match status" value="1"/>
</dbReference>
<keyword evidence="9" id="KW-1185">Reference proteome</keyword>
<keyword evidence="4" id="KW-0554">One-carbon metabolism</keyword>
<dbReference type="EMBL" id="JBIRUQ010000001">
    <property type="protein sequence ID" value="MFI1460027.1"/>
    <property type="molecule type" value="Genomic_DNA"/>
</dbReference>
<comment type="pathway">
    <text evidence="1">Cofactor biosynthesis; tetrahydrofolate biosynthesis; 5,6,7,8-tetrahydrofolate from 7,8-dihydrofolate: step 1/1.</text>
</comment>
<evidence type="ECO:0000256" key="5">
    <source>
        <dbReference type="ARBA" id="ARBA00022857"/>
    </source>
</evidence>
<name>A0ABW7TIG0_9NOCA</name>
<feature type="domain" description="DHFR" evidence="7">
    <location>
        <begin position="1"/>
        <end position="152"/>
    </location>
</feature>
<dbReference type="GO" id="GO:0004146">
    <property type="term" value="F:dihydrofolate reductase activity"/>
    <property type="evidence" value="ECO:0007669"/>
    <property type="project" value="UniProtKB-EC"/>
</dbReference>
<dbReference type="RefSeq" id="WP_033241725.1">
    <property type="nucleotide sequence ID" value="NZ_JBIRUQ010000001.1"/>
</dbReference>
<evidence type="ECO:0000256" key="1">
    <source>
        <dbReference type="ARBA" id="ARBA00004903"/>
    </source>
</evidence>
<dbReference type="PRINTS" id="PR00070">
    <property type="entry name" value="DHFR"/>
</dbReference>
<dbReference type="InterPro" id="IPR012259">
    <property type="entry name" value="DHFR"/>
</dbReference>
<dbReference type="SUPFAM" id="SSF53597">
    <property type="entry name" value="Dihydrofolate reductase-like"/>
    <property type="match status" value="1"/>
</dbReference>
<dbReference type="CDD" id="cd00209">
    <property type="entry name" value="DHFR"/>
    <property type="match status" value="1"/>
</dbReference>
<reference evidence="8 9" key="1">
    <citation type="submission" date="2024-10" db="EMBL/GenBank/DDBJ databases">
        <title>The Natural Products Discovery Center: Release of the First 8490 Sequenced Strains for Exploring Actinobacteria Biosynthetic Diversity.</title>
        <authorList>
            <person name="Kalkreuter E."/>
            <person name="Kautsar S.A."/>
            <person name="Yang D."/>
            <person name="Bader C.D."/>
            <person name="Teijaro C.N."/>
            <person name="Fluegel L."/>
            <person name="Davis C.M."/>
            <person name="Simpson J.R."/>
            <person name="Lauterbach L."/>
            <person name="Steele A.D."/>
            <person name="Gui C."/>
            <person name="Meng S."/>
            <person name="Li G."/>
            <person name="Viehrig K."/>
            <person name="Ye F."/>
            <person name="Su P."/>
            <person name="Kiefer A.F."/>
            <person name="Nichols A."/>
            <person name="Cepeda A.J."/>
            <person name="Yan W."/>
            <person name="Fan B."/>
            <person name="Jiang Y."/>
            <person name="Adhikari A."/>
            <person name="Zheng C.-J."/>
            <person name="Schuster L."/>
            <person name="Cowan T.M."/>
            <person name="Smanski M.J."/>
            <person name="Chevrette M.G."/>
            <person name="De Carvalho L.P.S."/>
            <person name="Shen B."/>
        </authorList>
    </citation>
    <scope>NUCLEOTIDE SEQUENCE [LARGE SCALE GENOMIC DNA]</scope>
    <source>
        <strain evidence="8 9">NPDC020568</strain>
    </source>
</reference>
<evidence type="ECO:0000256" key="4">
    <source>
        <dbReference type="ARBA" id="ARBA00022563"/>
    </source>
</evidence>
<proteinExistence type="inferred from homology"/>
<gene>
    <name evidence="8" type="ORF">ACH4WX_04815</name>
</gene>
<comment type="caution">
    <text evidence="8">The sequence shown here is derived from an EMBL/GenBank/DDBJ whole genome shotgun (WGS) entry which is preliminary data.</text>
</comment>
<dbReference type="InterPro" id="IPR001796">
    <property type="entry name" value="DHFR_dom"/>
</dbReference>
<comment type="similarity">
    <text evidence="2">Belongs to the dihydrofolate reductase family.</text>
</comment>
<keyword evidence="5" id="KW-0521">NADP</keyword>
<dbReference type="Gene3D" id="3.40.430.10">
    <property type="entry name" value="Dihydrofolate Reductase, subunit A"/>
    <property type="match status" value="1"/>
</dbReference>
<organism evidence="8 9">
    <name type="scientific">Nocardia carnea</name>
    <dbReference type="NCBI Taxonomy" id="37328"/>
    <lineage>
        <taxon>Bacteria</taxon>
        <taxon>Bacillati</taxon>
        <taxon>Actinomycetota</taxon>
        <taxon>Actinomycetes</taxon>
        <taxon>Mycobacteriales</taxon>
        <taxon>Nocardiaceae</taxon>
        <taxon>Nocardia</taxon>
    </lineage>
</organism>
<dbReference type="EC" id="1.5.1.3" evidence="3"/>
<dbReference type="PROSITE" id="PS51330">
    <property type="entry name" value="DHFR_2"/>
    <property type="match status" value="1"/>
</dbReference>
<evidence type="ECO:0000313" key="8">
    <source>
        <dbReference type="EMBL" id="MFI1460027.1"/>
    </source>
</evidence>
<accession>A0ABW7TIG0</accession>